<dbReference type="RefSeq" id="WP_126723311.1">
    <property type="nucleotide sequence ID" value="NZ_RYZH01000001.1"/>
</dbReference>
<dbReference type="AlphaFoldDB" id="A0A432MRP3"/>
<dbReference type="Proteomes" id="UP000280296">
    <property type="component" value="Unassembled WGS sequence"/>
</dbReference>
<comment type="caution">
    <text evidence="5">The sequence shown here is derived from an EMBL/GenBank/DDBJ whole genome shotgun (WGS) entry which is preliminary data.</text>
</comment>
<dbReference type="Gene3D" id="3.40.1190.20">
    <property type="match status" value="1"/>
</dbReference>
<accession>A0A432MRP3</accession>
<reference evidence="5 6" key="2">
    <citation type="submission" date="2019-01" db="EMBL/GenBank/DDBJ databases">
        <title>Tautonia sociabilis, a novel thermotolerant planctomycete of Isosphaeraceae family, isolated from a 4000 m deep subterranean habitat.</title>
        <authorList>
            <person name="Kovaleva O.L."/>
            <person name="Elcheninov A.G."/>
            <person name="Van Heerden E."/>
            <person name="Toshchakov S.V."/>
            <person name="Novikov A."/>
            <person name="Bonch-Osmolovskaya E.A."/>
            <person name="Kublanov I.V."/>
        </authorList>
    </citation>
    <scope>NUCLEOTIDE SEQUENCE [LARGE SCALE GENOMIC DNA]</scope>
    <source>
        <strain evidence="5 6">GM2012</strain>
    </source>
</reference>
<organism evidence="5 6">
    <name type="scientific">Tautonia sociabilis</name>
    <dbReference type="NCBI Taxonomy" id="2080755"/>
    <lineage>
        <taxon>Bacteria</taxon>
        <taxon>Pseudomonadati</taxon>
        <taxon>Planctomycetota</taxon>
        <taxon>Planctomycetia</taxon>
        <taxon>Isosphaerales</taxon>
        <taxon>Isosphaeraceae</taxon>
        <taxon>Tautonia</taxon>
    </lineage>
</organism>
<proteinExistence type="inferred from homology"/>
<dbReference type="InterPro" id="IPR011611">
    <property type="entry name" value="PfkB_dom"/>
</dbReference>
<dbReference type="PANTHER" id="PTHR10584">
    <property type="entry name" value="SUGAR KINASE"/>
    <property type="match status" value="1"/>
</dbReference>
<dbReference type="InterPro" id="IPR029056">
    <property type="entry name" value="Ribokinase-like"/>
</dbReference>
<dbReference type="PANTHER" id="PTHR10584:SF166">
    <property type="entry name" value="RIBOKINASE"/>
    <property type="match status" value="1"/>
</dbReference>
<evidence type="ECO:0000313" key="5">
    <source>
        <dbReference type="EMBL" id="RUL89636.1"/>
    </source>
</evidence>
<keyword evidence="3 5" id="KW-0418">Kinase</keyword>
<dbReference type="InterPro" id="IPR002139">
    <property type="entry name" value="Ribo/fructo_kinase"/>
</dbReference>
<comment type="similarity">
    <text evidence="1">Belongs to the carbohydrate kinase PfkB family.</text>
</comment>
<evidence type="ECO:0000256" key="2">
    <source>
        <dbReference type="ARBA" id="ARBA00022679"/>
    </source>
</evidence>
<dbReference type="PRINTS" id="PR00990">
    <property type="entry name" value="RIBOKINASE"/>
</dbReference>
<name>A0A432MRP3_9BACT</name>
<dbReference type="OrthoDB" id="9788681at2"/>
<keyword evidence="2" id="KW-0808">Transferase</keyword>
<dbReference type="PROSITE" id="PS00583">
    <property type="entry name" value="PFKB_KINASES_1"/>
    <property type="match status" value="1"/>
</dbReference>
<dbReference type="GO" id="GO:0006796">
    <property type="term" value="P:phosphate-containing compound metabolic process"/>
    <property type="evidence" value="ECO:0007669"/>
    <property type="project" value="UniProtKB-ARBA"/>
</dbReference>
<feature type="domain" description="Carbohydrate kinase PfkB" evidence="4">
    <location>
        <begin position="24"/>
        <end position="302"/>
    </location>
</feature>
<evidence type="ECO:0000259" key="4">
    <source>
        <dbReference type="Pfam" id="PF00294"/>
    </source>
</evidence>
<dbReference type="Pfam" id="PF00294">
    <property type="entry name" value="PfkB"/>
    <property type="match status" value="1"/>
</dbReference>
<dbReference type="CDD" id="cd01166">
    <property type="entry name" value="KdgK"/>
    <property type="match status" value="1"/>
</dbReference>
<dbReference type="EMBL" id="RYZH01000001">
    <property type="protein sequence ID" value="RUL89636.1"/>
    <property type="molecule type" value="Genomic_DNA"/>
</dbReference>
<gene>
    <name evidence="5" type="ORF">TsocGM_00230</name>
</gene>
<protein>
    <submittedName>
        <fullName evidence="5">Carbohydrate kinase family protein</fullName>
    </submittedName>
</protein>
<keyword evidence="6" id="KW-1185">Reference proteome</keyword>
<evidence type="ECO:0000313" key="6">
    <source>
        <dbReference type="Proteomes" id="UP000280296"/>
    </source>
</evidence>
<dbReference type="GO" id="GO:0005829">
    <property type="term" value="C:cytosol"/>
    <property type="evidence" value="ECO:0007669"/>
    <property type="project" value="TreeGrafter"/>
</dbReference>
<dbReference type="SUPFAM" id="SSF53613">
    <property type="entry name" value="Ribokinase-like"/>
    <property type="match status" value="1"/>
</dbReference>
<dbReference type="InterPro" id="IPR002173">
    <property type="entry name" value="Carboh/pur_kinase_PfkB_CS"/>
</dbReference>
<reference evidence="5 6" key="1">
    <citation type="submission" date="2018-12" db="EMBL/GenBank/DDBJ databases">
        <authorList>
            <person name="Toschakov S.V."/>
        </authorList>
    </citation>
    <scope>NUCLEOTIDE SEQUENCE [LARGE SCALE GENOMIC DNA]</scope>
    <source>
        <strain evidence="5 6">GM2012</strain>
    </source>
</reference>
<dbReference type="GO" id="GO:0016301">
    <property type="term" value="F:kinase activity"/>
    <property type="evidence" value="ECO:0007669"/>
    <property type="project" value="UniProtKB-KW"/>
</dbReference>
<evidence type="ECO:0000256" key="1">
    <source>
        <dbReference type="ARBA" id="ARBA00010688"/>
    </source>
</evidence>
<sequence>MSATHSHGAPVVCAGVIVADHLTPPIDRLPGPGELVKVDDLVLNIGGLAANVAVVLSRLGVGARICCRVGDDAFGRFVAGTLEREGVDTSGLVVDRDRATSQTLIVNVKGQDRRFIHSFGANAALSAADLDAALAPDSRVLYVGGYLILPGLDPEALADRFARARQRGITTVLDVACPGPADYLGPLRPVLPHTDVFLPNADEAALILDGETDPIRQAEAFRSLGASRVVITRGEHGSISVSDAHRFRLGVYPVDFVDGTGSGDAFDAGYIAGLISGLDEPGCLKLASALGASCVRAVGTTAGIFSRAEADRFIAEHDLPVDLL</sequence>
<evidence type="ECO:0000256" key="3">
    <source>
        <dbReference type="ARBA" id="ARBA00022777"/>
    </source>
</evidence>